<dbReference type="SUPFAM" id="SSF56784">
    <property type="entry name" value="HAD-like"/>
    <property type="match status" value="1"/>
</dbReference>
<dbReference type="EMBL" id="AHNY02000120">
    <property type="protein sequence ID" value="EMY25803.1"/>
    <property type="molecule type" value="Genomic_DNA"/>
</dbReference>
<evidence type="ECO:0000313" key="2">
    <source>
        <dbReference type="Proteomes" id="UP000012220"/>
    </source>
</evidence>
<protein>
    <submittedName>
        <fullName evidence="1">Haloacid dehalogenase-like hydrolase domain protein</fullName>
    </submittedName>
</protein>
<dbReference type="InterPro" id="IPR036412">
    <property type="entry name" value="HAD-like_sf"/>
</dbReference>
<proteinExistence type="predicted"/>
<sequence length="141" mass="16471">MNIKTFEFYLFDIEGTTTPIEFVHKILFPYSVEKFDSFFQSNLLEKEWIEKLILEGKNDTTYSGKLSDSAFDLSEYCKHLVSLDRKSGILKEIQGRIWKSGYENGELKSSMFSDVPSFLKKSKLLKKSLRFILLAVFKRKS</sequence>
<dbReference type="Gene3D" id="1.10.720.60">
    <property type="match status" value="1"/>
</dbReference>
<organism evidence="1 2">
    <name type="scientific">Leptospira interrogans serovar Australis str. 200703203</name>
    <dbReference type="NCBI Taxonomy" id="1085541"/>
    <lineage>
        <taxon>Bacteria</taxon>
        <taxon>Pseudomonadati</taxon>
        <taxon>Spirochaetota</taxon>
        <taxon>Spirochaetia</taxon>
        <taxon>Leptospirales</taxon>
        <taxon>Leptospiraceae</taxon>
        <taxon>Leptospira</taxon>
    </lineage>
</organism>
<dbReference type="AlphaFoldDB" id="N1UHQ0"/>
<comment type="caution">
    <text evidence="1">The sequence shown here is derived from an EMBL/GenBank/DDBJ whole genome shotgun (WGS) entry which is preliminary data.</text>
</comment>
<accession>N1UHQ0</accession>
<keyword evidence="1" id="KW-0378">Hydrolase</keyword>
<name>N1UHQ0_LEPIR</name>
<dbReference type="PANTHER" id="PTHR20371">
    <property type="entry name" value="ENOLASE-PHOSPHATASE E1"/>
    <property type="match status" value="1"/>
</dbReference>
<dbReference type="GO" id="GO:0043874">
    <property type="term" value="F:acireductone synthase activity"/>
    <property type="evidence" value="ECO:0007669"/>
    <property type="project" value="TreeGrafter"/>
</dbReference>
<evidence type="ECO:0000313" key="1">
    <source>
        <dbReference type="EMBL" id="EMY25803.1"/>
    </source>
</evidence>
<dbReference type="GO" id="GO:0019509">
    <property type="term" value="P:L-methionine salvage from methylthioadenosine"/>
    <property type="evidence" value="ECO:0007669"/>
    <property type="project" value="TreeGrafter"/>
</dbReference>
<dbReference type="PANTHER" id="PTHR20371:SF1">
    <property type="entry name" value="ENOLASE-PHOSPHATASE E1"/>
    <property type="match status" value="1"/>
</dbReference>
<dbReference type="BioCyc" id="LINT1085541:G11IQ-4019-MONOMER"/>
<gene>
    <name evidence="1" type="ORF">LEP1GSC115_2843</name>
</gene>
<reference evidence="1 2" key="1">
    <citation type="submission" date="2013-02" db="EMBL/GenBank/DDBJ databases">
        <authorList>
            <person name="Harkins D.M."/>
            <person name="Durkin A.S."/>
            <person name="Brinkac L.M."/>
            <person name="Haft D.H."/>
            <person name="Selengut J.D."/>
            <person name="Sanka R."/>
            <person name="DePew J."/>
            <person name="Purushe J."/>
            <person name="Picardeau M."/>
            <person name="Werts C."/>
            <person name="Goarant C."/>
            <person name="Vinetz J.M."/>
            <person name="Sutton G.G."/>
            <person name="Nierman W.C."/>
            <person name="Fouts D.E."/>
        </authorList>
    </citation>
    <scope>NUCLEOTIDE SEQUENCE [LARGE SCALE GENOMIC DNA]</scope>
    <source>
        <strain evidence="1 2">200703203</strain>
    </source>
</reference>
<dbReference type="Proteomes" id="UP000012220">
    <property type="component" value="Unassembled WGS sequence"/>
</dbReference>